<organism evidence="1 2">
    <name type="scientific">Romanomermis culicivorax</name>
    <name type="common">Nematode worm</name>
    <dbReference type="NCBI Taxonomy" id="13658"/>
    <lineage>
        <taxon>Eukaryota</taxon>
        <taxon>Metazoa</taxon>
        <taxon>Ecdysozoa</taxon>
        <taxon>Nematoda</taxon>
        <taxon>Enoplea</taxon>
        <taxon>Dorylaimia</taxon>
        <taxon>Mermithida</taxon>
        <taxon>Mermithoidea</taxon>
        <taxon>Mermithidae</taxon>
        <taxon>Romanomermis</taxon>
    </lineage>
</organism>
<accession>A0A915KSL1</accession>
<keyword evidence="1" id="KW-1185">Reference proteome</keyword>
<proteinExistence type="predicted"/>
<reference evidence="2" key="1">
    <citation type="submission" date="2022-11" db="UniProtKB">
        <authorList>
            <consortium name="WormBaseParasite"/>
        </authorList>
    </citation>
    <scope>IDENTIFICATION</scope>
</reference>
<dbReference type="AlphaFoldDB" id="A0A915KSL1"/>
<dbReference type="Proteomes" id="UP000887565">
    <property type="component" value="Unplaced"/>
</dbReference>
<evidence type="ECO:0000313" key="1">
    <source>
        <dbReference type="Proteomes" id="UP000887565"/>
    </source>
</evidence>
<evidence type="ECO:0000313" key="2">
    <source>
        <dbReference type="WBParaSite" id="nRc.2.0.1.t41471-RA"/>
    </source>
</evidence>
<protein>
    <submittedName>
        <fullName evidence="2">Uncharacterized protein</fullName>
    </submittedName>
</protein>
<dbReference type="WBParaSite" id="nRc.2.0.1.t41471-RA">
    <property type="protein sequence ID" value="nRc.2.0.1.t41471-RA"/>
    <property type="gene ID" value="nRc.2.0.1.g41471"/>
</dbReference>
<name>A0A915KSL1_ROMCU</name>
<sequence length="72" mass="7737">METLPTEVLHNKDDVKHVILPLNKSDTCTVLTIGVCAGSRSRFPPAFPAFPLRDAGGNGMTFLKAGRERAGL</sequence>